<evidence type="ECO:0000256" key="2">
    <source>
        <dbReference type="ARBA" id="ARBA00023295"/>
    </source>
</evidence>
<dbReference type="PANTHER" id="PTHR13170">
    <property type="entry name" value="O-GLCNACASE"/>
    <property type="match status" value="1"/>
</dbReference>
<organism evidence="6 7">
    <name type="scientific">Actinopolyspora mortivallis</name>
    <dbReference type="NCBI Taxonomy" id="33906"/>
    <lineage>
        <taxon>Bacteria</taxon>
        <taxon>Bacillati</taxon>
        <taxon>Actinomycetota</taxon>
        <taxon>Actinomycetes</taxon>
        <taxon>Actinopolysporales</taxon>
        <taxon>Actinopolysporaceae</taxon>
        <taxon>Actinopolyspora</taxon>
    </lineage>
</organism>
<dbReference type="InterPro" id="IPR029018">
    <property type="entry name" value="Hex-like_dom2"/>
</dbReference>
<evidence type="ECO:0000259" key="5">
    <source>
        <dbReference type="PROSITE" id="PS52009"/>
    </source>
</evidence>
<evidence type="ECO:0000256" key="3">
    <source>
        <dbReference type="PROSITE-ProRule" id="PRU01353"/>
    </source>
</evidence>
<reference evidence="6 7" key="1">
    <citation type="submission" date="2018-03" db="EMBL/GenBank/DDBJ databases">
        <title>Actinopolyspora mortivallis from Sahara, screening for active biomolecules.</title>
        <authorList>
            <person name="Selama O."/>
            <person name="Wellington E.M.H."/>
            <person name="Hacene H."/>
        </authorList>
    </citation>
    <scope>NUCLEOTIDE SEQUENCE [LARGE SCALE GENOMIC DNA]</scope>
    <source>
        <strain evidence="6 7">M5A</strain>
    </source>
</reference>
<feature type="compositionally biased region" description="Basic and acidic residues" evidence="4">
    <location>
        <begin position="29"/>
        <end position="43"/>
    </location>
</feature>
<proteinExistence type="inferred from homology"/>
<evidence type="ECO:0000256" key="1">
    <source>
        <dbReference type="ARBA" id="ARBA00022801"/>
    </source>
</evidence>
<feature type="active site" description="Proton donor" evidence="3">
    <location>
        <position position="310"/>
    </location>
</feature>
<dbReference type="Pfam" id="PF02838">
    <property type="entry name" value="Glyco_hydro_20b"/>
    <property type="match status" value="1"/>
</dbReference>
<dbReference type="GO" id="GO:0005975">
    <property type="term" value="P:carbohydrate metabolic process"/>
    <property type="evidence" value="ECO:0007669"/>
    <property type="project" value="UniProtKB-ARBA"/>
</dbReference>
<dbReference type="SUPFAM" id="SSF55545">
    <property type="entry name" value="beta-N-acetylhexosaminidase-like domain"/>
    <property type="match status" value="1"/>
</dbReference>
<keyword evidence="2 3" id="KW-0326">Glycosidase</keyword>
<dbReference type="Gene3D" id="1.20.58.460">
    <property type="entry name" value="Hyaluronidase post-catalytic domain-like"/>
    <property type="match status" value="1"/>
</dbReference>
<dbReference type="Gene3D" id="3.20.20.80">
    <property type="entry name" value="Glycosidases"/>
    <property type="match status" value="1"/>
</dbReference>
<dbReference type="InParanoid" id="A0A2T0GWX1"/>
<dbReference type="GO" id="GO:0015929">
    <property type="term" value="F:hexosaminidase activity"/>
    <property type="evidence" value="ECO:0007669"/>
    <property type="project" value="UniProtKB-ARBA"/>
</dbReference>
<evidence type="ECO:0000313" key="6">
    <source>
        <dbReference type="EMBL" id="PRW63609.1"/>
    </source>
</evidence>
<dbReference type="STRING" id="1050202.GCA_000384035_03191"/>
<keyword evidence="1 3" id="KW-0378">Hydrolase</keyword>
<evidence type="ECO:0000313" key="7">
    <source>
        <dbReference type="Proteomes" id="UP000239352"/>
    </source>
</evidence>
<dbReference type="Pfam" id="PF07555">
    <property type="entry name" value="NAGidase"/>
    <property type="match status" value="1"/>
</dbReference>
<dbReference type="GO" id="GO:1901135">
    <property type="term" value="P:carbohydrate derivative metabolic process"/>
    <property type="evidence" value="ECO:0007669"/>
    <property type="project" value="UniProtKB-ARBA"/>
</dbReference>
<keyword evidence="7" id="KW-1185">Reference proteome</keyword>
<dbReference type="Proteomes" id="UP000239352">
    <property type="component" value="Unassembled WGS sequence"/>
</dbReference>
<dbReference type="EMBL" id="PVSR01000012">
    <property type="protein sequence ID" value="PRW63609.1"/>
    <property type="molecule type" value="Genomic_DNA"/>
</dbReference>
<dbReference type="InterPro" id="IPR051822">
    <property type="entry name" value="Glycosyl_Hydrolase_84"/>
</dbReference>
<name>A0A2T0GWX1_ACTMO</name>
<comment type="caution">
    <text evidence="6">The sequence shown here is derived from an EMBL/GenBank/DDBJ whole genome shotgun (WGS) entry which is preliminary data.</text>
</comment>
<protein>
    <submittedName>
        <fullName evidence="6">Beta-N-acetylglucosaminidase</fullName>
    </submittedName>
</protein>
<feature type="domain" description="GH84" evidence="5">
    <location>
        <begin position="195"/>
        <end position="478"/>
    </location>
</feature>
<dbReference type="AlphaFoldDB" id="A0A2T0GWX1"/>
<dbReference type="PROSITE" id="PS52009">
    <property type="entry name" value="GH84"/>
    <property type="match status" value="1"/>
</dbReference>
<dbReference type="InterPro" id="IPR017853">
    <property type="entry name" value="GH"/>
</dbReference>
<dbReference type="Gene3D" id="3.30.379.10">
    <property type="entry name" value="Chitobiase/beta-hexosaminidase domain 2-like"/>
    <property type="match status" value="1"/>
</dbReference>
<dbReference type="PANTHER" id="PTHR13170:SF16">
    <property type="entry name" value="PROTEIN O-GLCNACASE"/>
    <property type="match status" value="1"/>
</dbReference>
<dbReference type="SUPFAM" id="SSF51445">
    <property type="entry name" value="(Trans)glycosidases"/>
    <property type="match status" value="1"/>
</dbReference>
<comment type="similarity">
    <text evidence="3">Belongs to the glycosyl hydrolase 84 family.</text>
</comment>
<sequence length="670" mass="73827">MVSLLCVLALFAGACTDERATSDGQDSADTVRRKPDSSHRDGLPEVFPRPSQMHSEGEDVTVEGTVSLVVDPMVDPQTRDLAVRVLRGAGAEQVVVREPGNPVDEATLKIRLGNRWAPMIRKELQHSGLDFPDRDSDEDLEAESYAITVHSGQDPAVVLGGVDAAGAYYAVQTLRQITSSGRIAGVSILDEPEVPTRGVIEGFYGSPWTHAERMDQLEFYGSVKFNSYVYAPKSDPYHREKWRDPYPSAQIDQLRELVRQAAAHHVRFTFALSPGQSICFSDPTDWRALVGKLQAVYDVGVRHFSVPFDDISYTEWNCAADREEYGAASPRAAGRAQADLLNRLKRDFVDTHNGVGPLQTVPTEYSDTEATPYKTALRRNLDSSVRVMWTGDGVIPERITVDDAAAAARVWDRDPVLWDNYPVNDFDATEGLLMLGPYARRQPGMTEHLEGLVVNPMNQAAASKVVEFSAADFAWNSSDFDPQRAWRAAAEYLAGERLSEGNADTESSGETVDALMVFFDLNHMAPLPDGTPWLAPAPELRERLDEFRDTWEAGGQSRQRAVAELRGYARAVADAPEHIREGTAEDFVADVRPWLRATDAWGEALLTTLDGLSARAAGNEDTATERFRQAADLADRAESVHTVAGQTRPQGPVRLAEGVLDEFVRQAPEM</sequence>
<dbReference type="InterPro" id="IPR015882">
    <property type="entry name" value="HEX_bac_N"/>
</dbReference>
<gene>
    <name evidence="6" type="ORF">CEP50_09560</name>
</gene>
<dbReference type="InterPro" id="IPR011496">
    <property type="entry name" value="O-GlcNAcase_cat"/>
</dbReference>
<evidence type="ECO:0000256" key="4">
    <source>
        <dbReference type="SAM" id="MobiDB-lite"/>
    </source>
</evidence>
<feature type="region of interest" description="Disordered" evidence="4">
    <location>
        <begin position="19"/>
        <end position="58"/>
    </location>
</feature>
<dbReference type="SUPFAM" id="SSF140657">
    <property type="entry name" value="Hyaluronidase post-catalytic domain-like"/>
    <property type="match status" value="1"/>
</dbReference>
<accession>A0A2T0GWX1</accession>